<feature type="region of interest" description="Disordered" evidence="1">
    <location>
        <begin position="1"/>
        <end position="56"/>
    </location>
</feature>
<evidence type="ECO:0000313" key="2">
    <source>
        <dbReference type="EMBL" id="VTT62867.1"/>
    </source>
</evidence>
<dbReference type="AlphaFoldDB" id="A0A9Q9RG32"/>
<evidence type="ECO:0000256" key="1">
    <source>
        <dbReference type="SAM" id="MobiDB-lite"/>
    </source>
</evidence>
<sequence length="65" mass="7092">RELPADEYVQNHVDSDIDTATTKSSRKAKYPTPPKDISHDNITPTISDHSGIGKTAPVCWRNGSA</sequence>
<reference evidence="2" key="1">
    <citation type="submission" date="2019-05" db="EMBL/GenBank/DDBJ databases">
        <authorList>
            <person name="Piombo E."/>
        </authorList>
    </citation>
    <scope>NUCLEOTIDE SEQUENCE</scope>
    <source>
        <strain evidence="2">C2S</strain>
    </source>
</reference>
<organism evidence="2 3">
    <name type="scientific">Fusarium fujikuroi</name>
    <name type="common">Bakanae and foot rot disease fungus</name>
    <name type="synonym">Gibberella fujikuroi</name>
    <dbReference type="NCBI Taxonomy" id="5127"/>
    <lineage>
        <taxon>Eukaryota</taxon>
        <taxon>Fungi</taxon>
        <taxon>Dikarya</taxon>
        <taxon>Ascomycota</taxon>
        <taxon>Pezizomycotina</taxon>
        <taxon>Sordariomycetes</taxon>
        <taxon>Hypocreomycetidae</taxon>
        <taxon>Hypocreales</taxon>
        <taxon>Nectriaceae</taxon>
        <taxon>Fusarium</taxon>
        <taxon>Fusarium fujikuroi species complex</taxon>
    </lineage>
</organism>
<gene>
    <name evidence="2" type="ORF">C2S_5060</name>
</gene>
<name>A0A9Q9RG32_FUSFU</name>
<accession>A0A9Q9RG32</accession>
<evidence type="ECO:0000313" key="3">
    <source>
        <dbReference type="Proteomes" id="UP000760494"/>
    </source>
</evidence>
<dbReference type="EMBL" id="CABFJX010000090">
    <property type="protein sequence ID" value="VTT62867.1"/>
    <property type="molecule type" value="Genomic_DNA"/>
</dbReference>
<feature type="non-terminal residue" evidence="2">
    <location>
        <position position="1"/>
    </location>
</feature>
<dbReference type="Proteomes" id="UP000760494">
    <property type="component" value="Unassembled WGS sequence"/>
</dbReference>
<proteinExistence type="predicted"/>
<protein>
    <submittedName>
        <fullName evidence="2">Uncharacterized protein</fullName>
    </submittedName>
</protein>
<comment type="caution">
    <text evidence="2">The sequence shown here is derived from an EMBL/GenBank/DDBJ whole genome shotgun (WGS) entry which is preliminary data.</text>
</comment>